<dbReference type="Proteomes" id="UP001528411">
    <property type="component" value="Unassembled WGS sequence"/>
</dbReference>
<evidence type="ECO:0000256" key="1">
    <source>
        <dbReference type="ARBA" id="ARBA00010282"/>
    </source>
</evidence>
<sequence length="142" mass="16238">MTFLHLAKQFSISPQKIEQTLNSTTSWETRYRALMLLGKALPAFPEHAKRDENRVLGCESNVWLYAYLEDDKYYFAIGSDAKIVKGLIAILLSKINGQSQKDIIEFDLQQYLTDLKIFGQLSSSRTNGLNAIRNRVVDYLSN</sequence>
<proteinExistence type="inferred from homology"/>
<keyword evidence="4" id="KW-1185">Reference proteome</keyword>
<dbReference type="PANTHER" id="PTHR43597">
    <property type="entry name" value="SULFUR ACCEPTOR PROTEIN CSDE"/>
    <property type="match status" value="1"/>
</dbReference>
<comment type="caution">
    <text evidence="3">The sequence shown here is derived from an EMBL/GenBank/DDBJ whole genome shotgun (WGS) entry which is preliminary data.</text>
</comment>
<organism evidence="3 4">
    <name type="scientific">Psychrosphaera algicola</name>
    <dbReference type="NCBI Taxonomy" id="3023714"/>
    <lineage>
        <taxon>Bacteria</taxon>
        <taxon>Pseudomonadati</taxon>
        <taxon>Pseudomonadota</taxon>
        <taxon>Gammaproteobacteria</taxon>
        <taxon>Alteromonadales</taxon>
        <taxon>Pseudoalteromonadaceae</taxon>
        <taxon>Psychrosphaera</taxon>
    </lineage>
</organism>
<feature type="domain" description="Fe-S metabolism associated" evidence="2">
    <location>
        <begin position="20"/>
        <end position="136"/>
    </location>
</feature>
<dbReference type="InterPro" id="IPR003808">
    <property type="entry name" value="Fe-S_metab-assoc_dom"/>
</dbReference>
<name>A0ABT5F9M4_9GAMM</name>
<accession>A0ABT5F9M4</accession>
<evidence type="ECO:0000313" key="3">
    <source>
        <dbReference type="EMBL" id="MDC2888226.1"/>
    </source>
</evidence>
<protein>
    <submittedName>
        <fullName evidence="3">SufE family protein</fullName>
    </submittedName>
</protein>
<dbReference type="PANTHER" id="PTHR43597:SF5">
    <property type="entry name" value="SUFE-LIKE PROTEIN 2, CHLOROPLASTIC"/>
    <property type="match status" value="1"/>
</dbReference>
<evidence type="ECO:0000313" key="4">
    <source>
        <dbReference type="Proteomes" id="UP001528411"/>
    </source>
</evidence>
<evidence type="ECO:0000259" key="2">
    <source>
        <dbReference type="Pfam" id="PF02657"/>
    </source>
</evidence>
<gene>
    <name evidence="3" type="ORF">PN838_04805</name>
</gene>
<dbReference type="Pfam" id="PF02657">
    <property type="entry name" value="SufE"/>
    <property type="match status" value="1"/>
</dbReference>
<comment type="similarity">
    <text evidence="1">Belongs to the SufE family.</text>
</comment>
<reference evidence="3 4" key="1">
    <citation type="submission" date="2023-01" db="EMBL/GenBank/DDBJ databases">
        <title>Psychrosphaera sp. nov., isolated from marine algae.</title>
        <authorList>
            <person name="Bayburt H."/>
            <person name="Choi B.J."/>
            <person name="Kim J.M."/>
            <person name="Choi D.G."/>
            <person name="Jeon C.O."/>
        </authorList>
    </citation>
    <scope>NUCLEOTIDE SEQUENCE [LARGE SCALE GENOMIC DNA]</scope>
    <source>
        <strain evidence="3 4">G1-22</strain>
    </source>
</reference>
<dbReference type="RefSeq" id="WP_215962084.1">
    <property type="nucleotide sequence ID" value="NZ_JAQOMS010000002.1"/>
</dbReference>
<dbReference type="EMBL" id="JAQOMS010000002">
    <property type="protein sequence ID" value="MDC2888226.1"/>
    <property type="molecule type" value="Genomic_DNA"/>
</dbReference>